<sequence length="68" mass="7904">MAKKDKLDLELGVHETLELHEVTTLRRSTLLKAHMMESIVEDPELRKLLRKEKQISEKAIDEIEALLP</sequence>
<dbReference type="EMBL" id="NPEZ01000003">
    <property type="protein sequence ID" value="OZT76926.1"/>
    <property type="molecule type" value="Genomic_DNA"/>
</dbReference>
<dbReference type="EMBL" id="JABEVU030000001">
    <property type="protein sequence ID" value="MDB0579549.1"/>
    <property type="molecule type" value="Genomic_DNA"/>
</dbReference>
<protein>
    <submittedName>
        <fullName evidence="2">Spore coat protein</fullName>
    </submittedName>
</protein>
<evidence type="ECO:0000313" key="2">
    <source>
        <dbReference type="EMBL" id="MDB0579549.1"/>
    </source>
</evidence>
<name>A0A0C2HPN5_9STAP</name>
<proteinExistence type="predicted"/>
<dbReference type="Proteomes" id="UP000031546">
    <property type="component" value="Unassembled WGS sequence"/>
</dbReference>
<dbReference type="OrthoDB" id="2356617at2"/>
<evidence type="ECO:0000313" key="5">
    <source>
        <dbReference type="Proteomes" id="UP000216682"/>
    </source>
</evidence>
<dbReference type="InterPro" id="IPR012347">
    <property type="entry name" value="Ferritin-like"/>
</dbReference>
<reference evidence="2" key="3">
    <citation type="submission" date="2020-04" db="EMBL/GenBank/DDBJ databases">
        <authorList>
            <person name="Tanveer F."/>
            <person name="Xie Y."/>
            <person name="Shinwari Z.K."/>
        </authorList>
    </citation>
    <scope>NUCLEOTIDE SEQUENCE</scope>
    <source>
        <strain evidence="2">MOSEL-ME25</strain>
    </source>
</reference>
<evidence type="ECO:0000313" key="6">
    <source>
        <dbReference type="Proteomes" id="UP000527860"/>
    </source>
</evidence>
<dbReference type="Proteomes" id="UP000216682">
    <property type="component" value="Unassembled WGS sequence"/>
</dbReference>
<reference evidence="2" key="4">
    <citation type="submission" date="2022-12" db="EMBL/GenBank/DDBJ databases">
        <title>Genome analysis and biological profiling of marine Salinicoccus roseus MOSEL-ME25.</title>
        <authorList>
            <person name="Mirza F.T."/>
            <person name="Xie Y."/>
            <person name="Shinwari Z.K."/>
        </authorList>
    </citation>
    <scope>NUCLEOTIDE SEQUENCE</scope>
    <source>
        <strain evidence="2">MOSEL-ME25</strain>
    </source>
</reference>
<dbReference type="AlphaFoldDB" id="A0A0C2HPN5"/>
<dbReference type="Proteomes" id="UP000527860">
    <property type="component" value="Unassembled WGS sequence"/>
</dbReference>
<reference evidence="3 5" key="2">
    <citation type="submission" date="2017-07" db="EMBL/GenBank/DDBJ databases">
        <title>Shotgun whole genome sequences of three halophilic bacterial isolates.</title>
        <authorList>
            <person name="Pozzo T."/>
            <person name="Higdon S.M."/>
            <person name="Quillaguaman J."/>
        </authorList>
    </citation>
    <scope>NUCLEOTIDE SEQUENCE [LARGE SCALE GENOMIC DNA]</scope>
    <source>
        <strain evidence="3 5">BU-1</strain>
    </source>
</reference>
<accession>A0A0C2HPN5</accession>
<dbReference type="Gene3D" id="1.20.1260.10">
    <property type="match status" value="1"/>
</dbReference>
<organism evidence="1 4">
    <name type="scientific">Salinicoccus roseus</name>
    <dbReference type="NCBI Taxonomy" id="45670"/>
    <lineage>
        <taxon>Bacteria</taxon>
        <taxon>Bacillati</taxon>
        <taxon>Bacillota</taxon>
        <taxon>Bacilli</taxon>
        <taxon>Bacillales</taxon>
        <taxon>Staphylococcaceae</taxon>
        <taxon>Salinicoccus</taxon>
    </lineage>
</organism>
<keyword evidence="2" id="KW-0167">Capsid protein</keyword>
<evidence type="ECO:0000313" key="4">
    <source>
        <dbReference type="Proteomes" id="UP000031546"/>
    </source>
</evidence>
<dbReference type="RefSeq" id="WP_040104940.1">
    <property type="nucleotide sequence ID" value="NZ_CANNFN010000003.1"/>
</dbReference>
<evidence type="ECO:0000313" key="3">
    <source>
        <dbReference type="EMBL" id="OZT76926.1"/>
    </source>
</evidence>
<evidence type="ECO:0000313" key="1">
    <source>
        <dbReference type="EMBL" id="KIH71476.1"/>
    </source>
</evidence>
<dbReference type="GeneID" id="77844316"/>
<reference evidence="1 4" key="1">
    <citation type="submission" date="2015-01" db="EMBL/GenBank/DDBJ databases">
        <title>Genome sequences of high lactate-tolerant strain Salinicoccus roseus W12 with industrial interest.</title>
        <authorList>
            <person name="Wang H."/>
            <person name="Yu B."/>
        </authorList>
    </citation>
    <scope>NUCLEOTIDE SEQUENCE [LARGE SCALE GENOMIC DNA]</scope>
    <source>
        <strain evidence="1 4">W12</strain>
    </source>
</reference>
<keyword evidence="6" id="KW-1185">Reference proteome</keyword>
<gene>
    <name evidence="3" type="ORF">CFN03_07555</name>
    <name evidence="2" type="ORF">F7P68_0003325</name>
    <name evidence="1" type="ORF">SN16_02025</name>
</gene>
<keyword evidence="2" id="KW-0946">Virion</keyword>
<dbReference type="EMBL" id="JXII01000002">
    <property type="protein sequence ID" value="KIH71476.1"/>
    <property type="molecule type" value="Genomic_DNA"/>
</dbReference>
<comment type="caution">
    <text evidence="1">The sequence shown here is derived from an EMBL/GenBank/DDBJ whole genome shotgun (WGS) entry which is preliminary data.</text>
</comment>